<evidence type="ECO:0000313" key="7">
    <source>
        <dbReference type="Proteomes" id="UP000199495"/>
    </source>
</evidence>
<evidence type="ECO:0000313" key="6">
    <source>
        <dbReference type="EMBL" id="SDG79971.1"/>
    </source>
</evidence>
<name>A0A1G7X746_9HYPH</name>
<evidence type="ECO:0000256" key="4">
    <source>
        <dbReference type="ARBA" id="ARBA00035204"/>
    </source>
</evidence>
<dbReference type="EMBL" id="FNCS01000008">
    <property type="protein sequence ID" value="SDG79971.1"/>
    <property type="molecule type" value="Genomic_DNA"/>
</dbReference>
<dbReference type="STRING" id="440168.SAMN04487974_108148"/>
<evidence type="ECO:0000256" key="3">
    <source>
        <dbReference type="ARBA" id="ARBA00023274"/>
    </source>
</evidence>
<dbReference type="PROSITE" id="PS00579">
    <property type="entry name" value="RIBOSOMAL_L29"/>
    <property type="match status" value="1"/>
</dbReference>
<keyword evidence="2 5" id="KW-0689">Ribosomal protein</keyword>
<dbReference type="HAMAP" id="MF_00374">
    <property type="entry name" value="Ribosomal_uL29"/>
    <property type="match status" value="1"/>
</dbReference>
<dbReference type="InterPro" id="IPR001854">
    <property type="entry name" value="Ribosomal_uL29"/>
</dbReference>
<dbReference type="Pfam" id="PF00831">
    <property type="entry name" value="Ribosomal_L29"/>
    <property type="match status" value="1"/>
</dbReference>
<dbReference type="Gene3D" id="1.10.287.310">
    <property type="match status" value="1"/>
</dbReference>
<dbReference type="NCBIfam" id="TIGR00012">
    <property type="entry name" value="L29"/>
    <property type="match status" value="1"/>
</dbReference>
<protein>
    <recommendedName>
        <fullName evidence="4 5">Large ribosomal subunit protein uL29</fullName>
    </recommendedName>
</protein>
<dbReference type="InterPro" id="IPR036049">
    <property type="entry name" value="Ribosomal_uL29_sf"/>
</dbReference>
<proteinExistence type="inferred from homology"/>
<dbReference type="RefSeq" id="WP_090597269.1">
    <property type="nucleotide sequence ID" value="NZ_FNCS01000008.1"/>
</dbReference>
<dbReference type="PANTHER" id="PTHR10916:SF0">
    <property type="entry name" value="LARGE RIBOSOMAL SUBUNIT PROTEIN UL29C"/>
    <property type="match status" value="1"/>
</dbReference>
<dbReference type="InterPro" id="IPR018254">
    <property type="entry name" value="Ribosomal_uL29_CS"/>
</dbReference>
<dbReference type="OrthoDB" id="9815192at2"/>
<organism evidence="6 7">
    <name type="scientific">Pelagibacterium luteolum</name>
    <dbReference type="NCBI Taxonomy" id="440168"/>
    <lineage>
        <taxon>Bacteria</taxon>
        <taxon>Pseudomonadati</taxon>
        <taxon>Pseudomonadota</taxon>
        <taxon>Alphaproteobacteria</taxon>
        <taxon>Hyphomicrobiales</taxon>
        <taxon>Devosiaceae</taxon>
        <taxon>Pelagibacterium</taxon>
    </lineage>
</organism>
<evidence type="ECO:0000256" key="5">
    <source>
        <dbReference type="HAMAP-Rule" id="MF_00374"/>
    </source>
</evidence>
<reference evidence="6 7" key="1">
    <citation type="submission" date="2016-10" db="EMBL/GenBank/DDBJ databases">
        <authorList>
            <person name="de Groot N.N."/>
        </authorList>
    </citation>
    <scope>NUCLEOTIDE SEQUENCE [LARGE SCALE GENOMIC DNA]</scope>
    <source>
        <strain evidence="6 7">CGMCC 1.10267</strain>
    </source>
</reference>
<gene>
    <name evidence="5" type="primary">rpmC</name>
    <name evidence="6" type="ORF">SAMN04487974_108148</name>
</gene>
<dbReference type="AlphaFoldDB" id="A0A1G7X746"/>
<dbReference type="PANTHER" id="PTHR10916">
    <property type="entry name" value="60S RIBOSOMAL PROTEIN L35/50S RIBOSOMAL PROTEIN L29"/>
    <property type="match status" value="1"/>
</dbReference>
<keyword evidence="7" id="KW-1185">Reference proteome</keyword>
<dbReference type="SUPFAM" id="SSF46561">
    <property type="entry name" value="Ribosomal protein L29 (L29p)"/>
    <property type="match status" value="1"/>
</dbReference>
<dbReference type="GO" id="GO:0006412">
    <property type="term" value="P:translation"/>
    <property type="evidence" value="ECO:0007669"/>
    <property type="project" value="UniProtKB-UniRule"/>
</dbReference>
<dbReference type="GO" id="GO:0003735">
    <property type="term" value="F:structural constituent of ribosome"/>
    <property type="evidence" value="ECO:0007669"/>
    <property type="project" value="InterPro"/>
</dbReference>
<accession>A0A1G7X746</accession>
<comment type="similarity">
    <text evidence="1 5">Belongs to the universal ribosomal protein uL29 family.</text>
</comment>
<evidence type="ECO:0000256" key="1">
    <source>
        <dbReference type="ARBA" id="ARBA00009254"/>
    </source>
</evidence>
<dbReference type="FunFam" id="1.10.287.310:FF:000001">
    <property type="entry name" value="50S ribosomal protein L29"/>
    <property type="match status" value="1"/>
</dbReference>
<dbReference type="CDD" id="cd00427">
    <property type="entry name" value="Ribosomal_L29_HIP"/>
    <property type="match status" value="1"/>
</dbReference>
<evidence type="ECO:0000256" key="2">
    <source>
        <dbReference type="ARBA" id="ARBA00022980"/>
    </source>
</evidence>
<dbReference type="InterPro" id="IPR050063">
    <property type="entry name" value="Ribosomal_protein_uL29"/>
</dbReference>
<dbReference type="Proteomes" id="UP000199495">
    <property type="component" value="Unassembled WGS sequence"/>
</dbReference>
<dbReference type="GO" id="GO:0022625">
    <property type="term" value="C:cytosolic large ribosomal subunit"/>
    <property type="evidence" value="ECO:0007669"/>
    <property type="project" value="TreeGrafter"/>
</dbReference>
<sequence length="66" mass="7625">MAKPSDVRAKTVDELNDELVNLKKEQFNLRFQRATQQLENTSQVRKVRRDIARVQTVLAEKAAEAK</sequence>
<keyword evidence="3 5" id="KW-0687">Ribonucleoprotein</keyword>